<dbReference type="AlphaFoldDB" id="A0A3G9IUQ2"/>
<accession>A0A3G9IUQ2</accession>
<name>A0A3G9IUQ2_9BACL</name>
<proteinExistence type="predicted"/>
<evidence type="ECO:0000313" key="2">
    <source>
        <dbReference type="Proteomes" id="UP000275368"/>
    </source>
</evidence>
<dbReference type="KEGG" id="pbk:Back11_33570"/>
<gene>
    <name evidence="1" type="ORF">Back11_33570</name>
</gene>
<organism evidence="1 2">
    <name type="scientific">Paenibacillus baekrokdamisoli</name>
    <dbReference type="NCBI Taxonomy" id="1712516"/>
    <lineage>
        <taxon>Bacteria</taxon>
        <taxon>Bacillati</taxon>
        <taxon>Bacillota</taxon>
        <taxon>Bacilli</taxon>
        <taxon>Bacillales</taxon>
        <taxon>Paenibacillaceae</taxon>
        <taxon>Paenibacillus</taxon>
    </lineage>
</organism>
<keyword evidence="2" id="KW-1185">Reference proteome</keyword>
<dbReference type="OrthoDB" id="1550463at2"/>
<dbReference type="RefSeq" id="WP_125659412.1">
    <property type="nucleotide sequence ID" value="NZ_AP019308.1"/>
</dbReference>
<reference evidence="1 2" key="1">
    <citation type="submission" date="2018-11" db="EMBL/GenBank/DDBJ databases">
        <title>Complete genome sequence of Paenibacillus baekrokdamisoli strain KCTC 33723.</title>
        <authorList>
            <person name="Kang S.W."/>
            <person name="Lee K.C."/>
            <person name="Kim K.K."/>
            <person name="Kim J.S."/>
            <person name="Kim D.S."/>
            <person name="Ko S.H."/>
            <person name="Yang S.H."/>
            <person name="Lee J.S."/>
        </authorList>
    </citation>
    <scope>NUCLEOTIDE SEQUENCE [LARGE SCALE GENOMIC DNA]</scope>
    <source>
        <strain evidence="1 2">KCTC 33723</strain>
    </source>
</reference>
<dbReference type="Proteomes" id="UP000275368">
    <property type="component" value="Chromosome"/>
</dbReference>
<dbReference type="EMBL" id="AP019308">
    <property type="protein sequence ID" value="BBH22012.1"/>
    <property type="molecule type" value="Genomic_DNA"/>
</dbReference>
<protein>
    <submittedName>
        <fullName evidence="1">Uncharacterized protein</fullName>
    </submittedName>
</protein>
<evidence type="ECO:0000313" key="1">
    <source>
        <dbReference type="EMBL" id="BBH22012.1"/>
    </source>
</evidence>
<sequence length="203" mass="24033">MNNVANEEKYLQLREQQSFYFQEHFKSDKTETYISPSLKFTLTVEHFYYSEGIVGKNYTRGTVTNNVDESKIIIDRNYSHFLFKWVTQGEHEYLLCGQDYQGYTMVDLSNNEIIDFVPEEAYEGDGFCWAAIYNYNTHNILVVEGCFWAAEYEIVFYDFSEPLKLPYKEIMRITPYEKVVGWAEAGYFEYLDENLNLIKAKVL</sequence>